<comment type="caution">
    <text evidence="1">The sequence shown here is derived from an EMBL/GenBank/DDBJ whole genome shotgun (WGS) entry which is preliminary data.</text>
</comment>
<evidence type="ECO:0000313" key="1">
    <source>
        <dbReference type="EMBL" id="CDH18791.1"/>
    </source>
</evidence>
<organism evidence="1 2">
    <name type="scientific">Xenorhabdus bovienii str. kraussei Quebec</name>
    <dbReference type="NCBI Taxonomy" id="1398203"/>
    <lineage>
        <taxon>Bacteria</taxon>
        <taxon>Pseudomonadati</taxon>
        <taxon>Pseudomonadota</taxon>
        <taxon>Gammaproteobacteria</taxon>
        <taxon>Enterobacterales</taxon>
        <taxon>Morganellaceae</taxon>
        <taxon>Xenorhabdus</taxon>
    </lineage>
</organism>
<dbReference type="HOGENOM" id="CLU_3319437_0_0_6"/>
<evidence type="ECO:0000313" key="2">
    <source>
        <dbReference type="Proteomes" id="UP000028500"/>
    </source>
</evidence>
<reference evidence="1" key="1">
    <citation type="submission" date="2013-07" db="EMBL/GenBank/DDBJ databases">
        <title>Sub-species coevolution in mutualistic symbiosis.</title>
        <authorList>
            <person name="Murfin K."/>
            <person name="Klassen J."/>
            <person name="Lee M."/>
            <person name="Forst S."/>
            <person name="Stock P."/>
            <person name="Goodrich-Blair H."/>
        </authorList>
    </citation>
    <scope>NUCLEOTIDE SEQUENCE [LARGE SCALE GENOMIC DNA]</scope>
    <source>
        <strain evidence="1">Kraussei Quebec</strain>
    </source>
</reference>
<name>A0A077PDQ7_XENBV</name>
<keyword evidence="2" id="KW-1185">Reference proteome</keyword>
<dbReference type="Proteomes" id="UP000028500">
    <property type="component" value="Unassembled WGS sequence"/>
</dbReference>
<dbReference type="AlphaFoldDB" id="A0A077PDQ7"/>
<dbReference type="EMBL" id="CBSY010000066">
    <property type="protein sequence ID" value="CDH18791.1"/>
    <property type="molecule type" value="Genomic_DNA"/>
</dbReference>
<sequence length="39" mass="4932">MIRFQLIYFVRQFLNFLNEANNECQRLDICHQTDEKQRR</sequence>
<protein>
    <submittedName>
        <fullName evidence="1">Uncharacterized protein</fullName>
    </submittedName>
</protein>
<gene>
    <name evidence="1" type="ORF">XBKQ1_1580003</name>
</gene>
<proteinExistence type="predicted"/>
<accession>A0A077PDQ7</accession>